<dbReference type="GO" id="GO:0006310">
    <property type="term" value="P:DNA recombination"/>
    <property type="evidence" value="ECO:0007669"/>
    <property type="project" value="UniProtKB-KW"/>
</dbReference>
<dbReference type="SUPFAM" id="SSF56349">
    <property type="entry name" value="DNA breaking-rejoining enzymes"/>
    <property type="match status" value="1"/>
</dbReference>
<dbReference type="PROSITE" id="PS51898">
    <property type="entry name" value="TYR_RECOMBINASE"/>
    <property type="match status" value="1"/>
</dbReference>
<evidence type="ECO:0000256" key="5">
    <source>
        <dbReference type="PROSITE-ProRule" id="PRU01248"/>
    </source>
</evidence>
<dbReference type="PANTHER" id="PTHR30349">
    <property type="entry name" value="PHAGE INTEGRASE-RELATED"/>
    <property type="match status" value="1"/>
</dbReference>
<evidence type="ECO:0000313" key="8">
    <source>
        <dbReference type="EMBL" id="BDS05416.1"/>
    </source>
</evidence>
<dbReference type="AlphaFoldDB" id="A0AAT9FHF7"/>
<dbReference type="PROSITE" id="PS51900">
    <property type="entry name" value="CB"/>
    <property type="match status" value="1"/>
</dbReference>
<evidence type="ECO:0008006" key="9">
    <source>
        <dbReference type="Google" id="ProtNLM"/>
    </source>
</evidence>
<dbReference type="PANTHER" id="PTHR30349:SF64">
    <property type="entry name" value="PROPHAGE INTEGRASE INTD-RELATED"/>
    <property type="match status" value="1"/>
</dbReference>
<dbReference type="InterPro" id="IPR010998">
    <property type="entry name" value="Integrase_recombinase_N"/>
</dbReference>
<keyword evidence="3 5" id="KW-0238">DNA-binding</keyword>
<feature type="domain" description="Tyr recombinase" evidence="6">
    <location>
        <begin position="229"/>
        <end position="412"/>
    </location>
</feature>
<dbReference type="Gene3D" id="1.10.150.130">
    <property type="match status" value="1"/>
</dbReference>
<evidence type="ECO:0000256" key="4">
    <source>
        <dbReference type="ARBA" id="ARBA00023172"/>
    </source>
</evidence>
<organism evidence="8">
    <name type="scientific">Oceaniferula spumae</name>
    <dbReference type="NCBI Taxonomy" id="2979115"/>
    <lineage>
        <taxon>Bacteria</taxon>
        <taxon>Pseudomonadati</taxon>
        <taxon>Verrucomicrobiota</taxon>
        <taxon>Verrucomicrobiia</taxon>
        <taxon>Verrucomicrobiales</taxon>
        <taxon>Verrucomicrobiaceae</taxon>
        <taxon>Oceaniferula</taxon>
    </lineage>
</organism>
<evidence type="ECO:0000259" key="7">
    <source>
        <dbReference type="PROSITE" id="PS51900"/>
    </source>
</evidence>
<proteinExistence type="inferred from homology"/>
<dbReference type="KEGG" id="osu:NT6N_04560"/>
<dbReference type="InterPro" id="IPR044068">
    <property type="entry name" value="CB"/>
</dbReference>
<evidence type="ECO:0000259" key="6">
    <source>
        <dbReference type="PROSITE" id="PS51898"/>
    </source>
</evidence>
<comment type="similarity">
    <text evidence="1">Belongs to the 'phage' integrase family.</text>
</comment>
<dbReference type="GO" id="GO:0015074">
    <property type="term" value="P:DNA integration"/>
    <property type="evidence" value="ECO:0007669"/>
    <property type="project" value="UniProtKB-KW"/>
</dbReference>
<feature type="domain" description="Core-binding (CB)" evidence="7">
    <location>
        <begin position="121"/>
        <end position="207"/>
    </location>
</feature>
<dbReference type="Pfam" id="PF00589">
    <property type="entry name" value="Phage_integrase"/>
    <property type="match status" value="1"/>
</dbReference>
<dbReference type="Gene3D" id="1.10.443.10">
    <property type="entry name" value="Intergrase catalytic core"/>
    <property type="match status" value="1"/>
</dbReference>
<reference evidence="8" key="1">
    <citation type="submission" date="2024-07" db="EMBL/GenBank/DDBJ databases">
        <title>Complete genome sequence of Verrucomicrobiaceae bacterium NT6N.</title>
        <authorList>
            <person name="Huang C."/>
            <person name="Takami H."/>
            <person name="Hamasaki K."/>
        </authorList>
    </citation>
    <scope>NUCLEOTIDE SEQUENCE</scope>
    <source>
        <strain evidence="8">NT6N</strain>
    </source>
</reference>
<dbReference type="InterPro" id="IPR013762">
    <property type="entry name" value="Integrase-like_cat_sf"/>
</dbReference>
<gene>
    <name evidence="8" type="ORF">NT6N_04560</name>
</gene>
<dbReference type="InterPro" id="IPR011010">
    <property type="entry name" value="DNA_brk_join_enz"/>
</dbReference>
<evidence type="ECO:0000256" key="1">
    <source>
        <dbReference type="ARBA" id="ARBA00008857"/>
    </source>
</evidence>
<dbReference type="InterPro" id="IPR002104">
    <property type="entry name" value="Integrase_catalytic"/>
</dbReference>
<keyword evidence="2" id="KW-0229">DNA integration</keyword>
<accession>A0AAT9FHF7</accession>
<dbReference type="GO" id="GO:0003677">
    <property type="term" value="F:DNA binding"/>
    <property type="evidence" value="ECO:0007669"/>
    <property type="project" value="UniProtKB-UniRule"/>
</dbReference>
<keyword evidence="4" id="KW-0233">DNA recombination</keyword>
<sequence length="422" mass="47116">MVRKKPLTGRAPVAFMLALMATLFKRNNSPYWQTAYIDRRGDRLYRSTGKLKKTDARAVAAKWELEEKKGKVHELSLQTELAEIVARAAVDANKGSLTVDKARSYVMQLFEISNHEELPGYSLEGWLDKWLEDKAPSLKLKTLTRYKSSIRAVKKALGKNARLPLELFSTQHAKALRDKLDKTKGAARNATVNVKLTDFKAAMTTAHDEGLTERNVGRAIRNLPEDDSKLVTHFEPKEVQILIDGTKKTDWKAVILIAATTGLRLSDIVGMKWSSVHLDKQCLVVSPEKQRKGKVKKTVNVPINEGVIKLLNLQGVKKSGYVFPNLSGKTTATHSTNFNNLMSGTGVPKTVTLDNGQEASRSFHSLRHSFAVWLRNADVERDVRKSLMAHSSDKVHEIYAKHDAAALRKATSKLPEFDITAP</sequence>
<dbReference type="InterPro" id="IPR050090">
    <property type="entry name" value="Tyrosine_recombinase_XerCD"/>
</dbReference>
<protein>
    <recommendedName>
        <fullName evidence="9">Tyr recombinase domain-containing protein</fullName>
    </recommendedName>
</protein>
<evidence type="ECO:0000256" key="3">
    <source>
        <dbReference type="ARBA" id="ARBA00023125"/>
    </source>
</evidence>
<dbReference type="EMBL" id="AP026866">
    <property type="protein sequence ID" value="BDS05416.1"/>
    <property type="molecule type" value="Genomic_DNA"/>
</dbReference>
<evidence type="ECO:0000256" key="2">
    <source>
        <dbReference type="ARBA" id="ARBA00022908"/>
    </source>
</evidence>
<name>A0AAT9FHF7_9BACT</name>